<organism evidence="2 3">
    <name type="scientific">Pleuronectes platessa</name>
    <name type="common">European plaice</name>
    <dbReference type="NCBI Taxonomy" id="8262"/>
    <lineage>
        <taxon>Eukaryota</taxon>
        <taxon>Metazoa</taxon>
        <taxon>Chordata</taxon>
        <taxon>Craniata</taxon>
        <taxon>Vertebrata</taxon>
        <taxon>Euteleostomi</taxon>
        <taxon>Actinopterygii</taxon>
        <taxon>Neopterygii</taxon>
        <taxon>Teleostei</taxon>
        <taxon>Neoteleostei</taxon>
        <taxon>Acanthomorphata</taxon>
        <taxon>Carangaria</taxon>
        <taxon>Pleuronectiformes</taxon>
        <taxon>Pleuronectoidei</taxon>
        <taxon>Pleuronectidae</taxon>
        <taxon>Pleuronectes</taxon>
    </lineage>
</organism>
<reference evidence="2" key="1">
    <citation type="submission" date="2020-03" db="EMBL/GenBank/DDBJ databases">
        <authorList>
            <person name="Weist P."/>
        </authorList>
    </citation>
    <scope>NUCLEOTIDE SEQUENCE</scope>
</reference>
<comment type="caution">
    <text evidence="2">The sequence shown here is derived from an EMBL/GenBank/DDBJ whole genome shotgun (WGS) entry which is preliminary data.</text>
</comment>
<name>A0A9N7Y5D1_PLEPL</name>
<sequence>MRTLKSCRLTGLSPGGCPVPQSFIRSSVGIQMQTRCGFTPGRGNVSSIEKRPSLMSRCWRASPPIREFTVRGAETAEVGEEAEEVDDEEEMEEEEETEEIEEEEEIEEAEEIEEEEEIEEAEEIEDEEKIEEAEEEEEGK</sequence>
<dbReference type="Proteomes" id="UP001153269">
    <property type="component" value="Unassembled WGS sequence"/>
</dbReference>
<evidence type="ECO:0000256" key="1">
    <source>
        <dbReference type="SAM" id="MobiDB-lite"/>
    </source>
</evidence>
<gene>
    <name evidence="2" type="ORF">PLEPLA_LOCUS998</name>
</gene>
<feature type="compositionally biased region" description="Acidic residues" evidence="1">
    <location>
        <begin position="77"/>
        <end position="140"/>
    </location>
</feature>
<dbReference type="AlphaFoldDB" id="A0A9N7Y5D1"/>
<evidence type="ECO:0000313" key="3">
    <source>
        <dbReference type="Proteomes" id="UP001153269"/>
    </source>
</evidence>
<feature type="region of interest" description="Disordered" evidence="1">
    <location>
        <begin position="72"/>
        <end position="140"/>
    </location>
</feature>
<keyword evidence="3" id="KW-1185">Reference proteome</keyword>
<evidence type="ECO:0000313" key="2">
    <source>
        <dbReference type="EMBL" id="CAB1413298.1"/>
    </source>
</evidence>
<proteinExistence type="predicted"/>
<protein>
    <submittedName>
        <fullName evidence="2">Uncharacterized protein</fullName>
    </submittedName>
</protein>
<dbReference type="EMBL" id="CADEAL010000049">
    <property type="protein sequence ID" value="CAB1413298.1"/>
    <property type="molecule type" value="Genomic_DNA"/>
</dbReference>
<accession>A0A9N7Y5D1</accession>